<accession>A0A0A0I5E0</accession>
<name>A0A0A0I5E0_CLOBO</name>
<evidence type="ECO:0000313" key="4">
    <source>
        <dbReference type="Proteomes" id="UP000030014"/>
    </source>
</evidence>
<keyword evidence="1" id="KW-0175">Coiled coil</keyword>
<keyword evidence="2" id="KW-0812">Transmembrane</keyword>
<feature type="coiled-coil region" evidence="1">
    <location>
        <begin position="30"/>
        <end position="64"/>
    </location>
</feature>
<dbReference type="RefSeq" id="WP_039256833.1">
    <property type="nucleotide sequence ID" value="NZ_JDRY01000087.1"/>
</dbReference>
<keyword evidence="2" id="KW-1133">Transmembrane helix</keyword>
<evidence type="ECO:0000256" key="1">
    <source>
        <dbReference type="SAM" id="Coils"/>
    </source>
</evidence>
<dbReference type="InterPro" id="IPR007060">
    <property type="entry name" value="FtsL/DivIC"/>
</dbReference>
<dbReference type="Proteomes" id="UP000030014">
    <property type="component" value="Unassembled WGS sequence"/>
</dbReference>
<dbReference type="Pfam" id="PF04977">
    <property type="entry name" value="DivIC"/>
    <property type="match status" value="1"/>
</dbReference>
<comment type="caution">
    <text evidence="3">The sequence shown here is derived from an EMBL/GenBank/DDBJ whole genome shotgun (WGS) entry which is preliminary data.</text>
</comment>
<feature type="transmembrane region" description="Helical" evidence="2">
    <location>
        <begin position="7"/>
        <end position="24"/>
    </location>
</feature>
<gene>
    <name evidence="3" type="ORF">Z955_13705</name>
</gene>
<evidence type="ECO:0000313" key="3">
    <source>
        <dbReference type="EMBL" id="KGM96057.1"/>
    </source>
</evidence>
<organism evidence="3 4">
    <name type="scientific">Clostridium botulinum C/D str. DC5</name>
    <dbReference type="NCBI Taxonomy" id="1443128"/>
    <lineage>
        <taxon>Bacteria</taxon>
        <taxon>Bacillati</taxon>
        <taxon>Bacillota</taxon>
        <taxon>Clostridia</taxon>
        <taxon>Eubacteriales</taxon>
        <taxon>Clostridiaceae</taxon>
        <taxon>Clostridium</taxon>
    </lineage>
</organism>
<proteinExistence type="predicted"/>
<evidence type="ECO:0000256" key="2">
    <source>
        <dbReference type="SAM" id="Phobius"/>
    </source>
</evidence>
<dbReference type="AlphaFoldDB" id="A0A0A0I5E0"/>
<dbReference type="EMBL" id="JDRY01000087">
    <property type="protein sequence ID" value="KGM96057.1"/>
    <property type="molecule type" value="Genomic_DNA"/>
</dbReference>
<keyword evidence="2" id="KW-0472">Membrane</keyword>
<reference evidence="3 4" key="1">
    <citation type="submission" date="2014-01" db="EMBL/GenBank/DDBJ databases">
        <title>Plasmidome dynamics in the species complex Clostridium novyi sensu lato converts strains of independent lineages into distinctly different pathogens.</title>
        <authorList>
            <person name="Skarin H."/>
            <person name="Segerman B."/>
        </authorList>
    </citation>
    <scope>NUCLEOTIDE SEQUENCE [LARGE SCALE GENOMIC DNA]</scope>
    <source>
        <strain evidence="3 4">DC5</strain>
    </source>
</reference>
<sequence>MKNKNKIKVMILTIIMIYACYILVHQQITIKNKKVQLENCKIELQKVNDQHQKLLDTIKMSETNRYVEQLARERLGFLKQGETVVMNKKD</sequence>
<protein>
    <submittedName>
        <fullName evidence="3">Dihydroorotate dehydrogenase</fullName>
    </submittedName>
</protein>
<dbReference type="PROSITE" id="PS51257">
    <property type="entry name" value="PROKAR_LIPOPROTEIN"/>
    <property type="match status" value="1"/>
</dbReference>